<evidence type="ECO:0008006" key="4">
    <source>
        <dbReference type="Google" id="ProtNLM"/>
    </source>
</evidence>
<reference evidence="2 3" key="1">
    <citation type="journal article" date="2021" name="Sci. Rep.">
        <title>Genome sequencing of the multicellular alga Astrephomene provides insights into convergent evolution of germ-soma differentiation.</title>
        <authorList>
            <person name="Yamashita S."/>
            <person name="Yamamoto K."/>
            <person name="Matsuzaki R."/>
            <person name="Suzuki S."/>
            <person name="Yamaguchi H."/>
            <person name="Hirooka S."/>
            <person name="Minakuchi Y."/>
            <person name="Miyagishima S."/>
            <person name="Kawachi M."/>
            <person name="Toyoda A."/>
            <person name="Nozaki H."/>
        </authorList>
    </citation>
    <scope>NUCLEOTIDE SEQUENCE [LARGE SCALE GENOMIC DNA]</scope>
    <source>
        <strain evidence="2 3">NIES-4017</strain>
    </source>
</reference>
<feature type="compositionally biased region" description="Gly residues" evidence="1">
    <location>
        <begin position="66"/>
        <end position="77"/>
    </location>
</feature>
<dbReference type="Gene3D" id="1.10.510.10">
    <property type="entry name" value="Transferase(Phosphotransferase) domain 1"/>
    <property type="match status" value="1"/>
</dbReference>
<dbReference type="InterPro" id="IPR011009">
    <property type="entry name" value="Kinase-like_dom_sf"/>
</dbReference>
<dbReference type="SUPFAM" id="SSF56112">
    <property type="entry name" value="Protein kinase-like (PK-like)"/>
    <property type="match status" value="1"/>
</dbReference>
<feature type="region of interest" description="Disordered" evidence="1">
    <location>
        <begin position="66"/>
        <end position="87"/>
    </location>
</feature>
<comment type="caution">
    <text evidence="2">The sequence shown here is derived from an EMBL/GenBank/DDBJ whole genome shotgun (WGS) entry which is preliminary data.</text>
</comment>
<evidence type="ECO:0000256" key="1">
    <source>
        <dbReference type="SAM" id="MobiDB-lite"/>
    </source>
</evidence>
<protein>
    <recommendedName>
        <fullName evidence="4">Protein kinase domain-containing protein</fullName>
    </recommendedName>
</protein>
<sequence length="579" mass="61751">MADDSCIPEWATKLFSLDLSDEEKGQTAAILVGMPNAAVLFLGNATSSASAVRKLLQQAGGAGGGAAATGAAAGPGAGRAAAGGTDNSEEYAEQLVQPALGSPPHLGDLQRFISEPPAAQIPITADALDAVILTPARRLRFVAASGQLARAVGYSMTAPLPPGSSEACTVIMAHVVVVSLLLELDKALPTDLRIGLVMERDQQDSSSLMTLKSRGGSSLRPDGVLRGKSDRRLLARWEDKAASMEQAVEDLRKTTAAWTPLYYGDIEYLPCFAAAGSNLQFYAISRASGMAAAPRAIGPRYDLTNAADRARAVMATIKFYQLLRAQQARYPADVLPAGAVMRTHGHDFTRELLFRTDVLAVRKCVSPWCTFASWCGVDFTRLQELYRATAQRQGLVHAMKGGPILDGSVYSVDIIPVGLPSSSALLVTEDDARQLLHGLLHGLAAIHEAGFVHRDLRWDNFACSPGSPSSRRWFLLDLETCAPADQPPPPAFEPVGWQSGTTLVDGCYTRASDLFQLGLAVQPHCEQVLVSAEGRAFLEAILTPPAMQERSAEQLLAHEWLRCEGASICRAAGARPGER</sequence>
<name>A0AAD3DWW1_9CHLO</name>
<dbReference type="EMBL" id="BMAR01000031">
    <property type="protein sequence ID" value="GFR49574.1"/>
    <property type="molecule type" value="Genomic_DNA"/>
</dbReference>
<organism evidence="2 3">
    <name type="scientific">Astrephomene gubernaculifera</name>
    <dbReference type="NCBI Taxonomy" id="47775"/>
    <lineage>
        <taxon>Eukaryota</taxon>
        <taxon>Viridiplantae</taxon>
        <taxon>Chlorophyta</taxon>
        <taxon>core chlorophytes</taxon>
        <taxon>Chlorophyceae</taxon>
        <taxon>CS clade</taxon>
        <taxon>Chlamydomonadales</taxon>
        <taxon>Astrephomenaceae</taxon>
        <taxon>Astrephomene</taxon>
    </lineage>
</organism>
<proteinExistence type="predicted"/>
<evidence type="ECO:0000313" key="2">
    <source>
        <dbReference type="EMBL" id="GFR49574.1"/>
    </source>
</evidence>
<dbReference type="AlphaFoldDB" id="A0AAD3DWW1"/>
<dbReference type="Proteomes" id="UP001054857">
    <property type="component" value="Unassembled WGS sequence"/>
</dbReference>
<evidence type="ECO:0000313" key="3">
    <source>
        <dbReference type="Proteomes" id="UP001054857"/>
    </source>
</evidence>
<gene>
    <name evidence="2" type="ORF">Agub_g11621</name>
</gene>
<keyword evidence="3" id="KW-1185">Reference proteome</keyword>
<accession>A0AAD3DWW1</accession>